<dbReference type="GeneID" id="129341312"/>
<sequence>MKNGQTRTFSLAKSGEGRRAAVARGAATDPFPVRIVPACLAQSDLRTIGITCGEDGSIPCRTEVTEEHLWRWRGPSRKAPRVDAQAPRSSQAGAPVAASGVGTAAGRVGVRAARPAGLEESRPGARAAGRALAGSSAGRRVHKAGSARLRRFQAASREGRGAPGHEAAAAAAALCRLPAGGNRGTEGKLFPGSSSARSQTPNARIWKRGGIPAGRSGAEPRAEPEPAKQAKGERRNSGQAPRQGRSGGGGEGAGRPLAAPSGRADPERPPARRSQRQPSAGPASSWRGGSETGRPASPRLPPATRGRNLGSPGRARNVSSQSQRLNEAGGSSPGCESCRGVNHCQIPGGARSAARHRQLCSAPRLAAIAPAFPGGRAGRPSRGQPRAQPDKPTAAAPAPPPAMAALGARRRPC</sequence>
<protein>
    <submittedName>
        <fullName evidence="3">Collagen alpha-1(I) chain-like</fullName>
    </submittedName>
</protein>
<feature type="region of interest" description="Disordered" evidence="1">
    <location>
        <begin position="182"/>
        <end position="357"/>
    </location>
</feature>
<evidence type="ECO:0000313" key="3">
    <source>
        <dbReference type="RefSeq" id="XP_054852415.1"/>
    </source>
</evidence>
<feature type="region of interest" description="Disordered" evidence="1">
    <location>
        <begin position="370"/>
        <end position="413"/>
    </location>
</feature>
<feature type="region of interest" description="Disordered" evidence="1">
    <location>
        <begin position="74"/>
        <end position="102"/>
    </location>
</feature>
<accession>A0AA97K6L1</accession>
<organism evidence="2 3">
    <name type="scientific">Eublepharis macularius</name>
    <name type="common">Leopard gecko</name>
    <name type="synonym">Cyrtodactylus macularius</name>
    <dbReference type="NCBI Taxonomy" id="481883"/>
    <lineage>
        <taxon>Eukaryota</taxon>
        <taxon>Metazoa</taxon>
        <taxon>Chordata</taxon>
        <taxon>Craniata</taxon>
        <taxon>Vertebrata</taxon>
        <taxon>Euteleostomi</taxon>
        <taxon>Lepidosauria</taxon>
        <taxon>Squamata</taxon>
        <taxon>Bifurcata</taxon>
        <taxon>Gekkota</taxon>
        <taxon>Eublepharidae</taxon>
        <taxon>Eublepharinae</taxon>
        <taxon>Eublepharis</taxon>
    </lineage>
</organism>
<proteinExistence type="predicted"/>
<dbReference type="KEGG" id="emc:129341312"/>
<name>A0AA97K6L1_EUBMA</name>
<feature type="compositionally biased region" description="Polar residues" evidence="1">
    <location>
        <begin position="192"/>
        <end position="202"/>
    </location>
</feature>
<dbReference type="AlphaFoldDB" id="A0AA97K6L1"/>
<feature type="compositionally biased region" description="Low complexity" evidence="1">
    <location>
        <begin position="92"/>
        <end position="102"/>
    </location>
</feature>
<reference evidence="3" key="1">
    <citation type="submission" date="2025-08" db="UniProtKB">
        <authorList>
            <consortium name="RefSeq"/>
        </authorList>
    </citation>
    <scope>IDENTIFICATION</scope>
    <source>
        <tissue evidence="3">Blood</tissue>
    </source>
</reference>
<keyword evidence="2" id="KW-1185">Reference proteome</keyword>
<dbReference type="Proteomes" id="UP001190640">
    <property type="component" value="Chromosome 13"/>
</dbReference>
<feature type="compositionally biased region" description="Low complexity" evidence="1">
    <location>
        <begin position="124"/>
        <end position="138"/>
    </location>
</feature>
<gene>
    <name evidence="3" type="primary">LOC129341312</name>
</gene>
<evidence type="ECO:0000256" key="1">
    <source>
        <dbReference type="SAM" id="MobiDB-lite"/>
    </source>
</evidence>
<dbReference type="RefSeq" id="XP_054852415.1">
    <property type="nucleotide sequence ID" value="XM_054996440.1"/>
</dbReference>
<feature type="region of interest" description="Disordered" evidence="1">
    <location>
        <begin position="114"/>
        <end position="146"/>
    </location>
</feature>
<feature type="compositionally biased region" description="Basic and acidic residues" evidence="1">
    <location>
        <begin position="218"/>
        <end position="236"/>
    </location>
</feature>
<evidence type="ECO:0000313" key="2">
    <source>
        <dbReference type="Proteomes" id="UP001190640"/>
    </source>
</evidence>